<dbReference type="OrthoDB" id="4366783at2759"/>
<dbReference type="HOGENOM" id="CLU_1294261_0_0_1"/>
<protein>
    <submittedName>
        <fullName evidence="1">Uncharacterized protein</fullName>
    </submittedName>
</protein>
<dbReference type="Proteomes" id="UP000054466">
    <property type="component" value="Unassembled WGS sequence"/>
</dbReference>
<gene>
    <name evidence="1" type="ORF">PV07_12551</name>
</gene>
<proteinExistence type="predicted"/>
<dbReference type="EMBL" id="KN847053">
    <property type="protein sequence ID" value="KIW22045.1"/>
    <property type="molecule type" value="Genomic_DNA"/>
</dbReference>
<organism evidence="1 2">
    <name type="scientific">Cladophialophora immunda</name>
    <dbReference type="NCBI Taxonomy" id="569365"/>
    <lineage>
        <taxon>Eukaryota</taxon>
        <taxon>Fungi</taxon>
        <taxon>Dikarya</taxon>
        <taxon>Ascomycota</taxon>
        <taxon>Pezizomycotina</taxon>
        <taxon>Eurotiomycetes</taxon>
        <taxon>Chaetothyriomycetidae</taxon>
        <taxon>Chaetothyriales</taxon>
        <taxon>Herpotrichiellaceae</taxon>
        <taxon>Cladophialophora</taxon>
    </lineage>
</organism>
<dbReference type="AlphaFoldDB" id="A0A0D2BUI0"/>
<keyword evidence="2" id="KW-1185">Reference proteome</keyword>
<reference evidence="1 2" key="1">
    <citation type="submission" date="2015-01" db="EMBL/GenBank/DDBJ databases">
        <title>The Genome Sequence of Cladophialophora immunda CBS83496.</title>
        <authorList>
            <consortium name="The Broad Institute Genomics Platform"/>
            <person name="Cuomo C."/>
            <person name="de Hoog S."/>
            <person name="Gorbushina A."/>
            <person name="Stielow B."/>
            <person name="Teixiera M."/>
            <person name="Abouelleil A."/>
            <person name="Chapman S.B."/>
            <person name="Priest M."/>
            <person name="Young S.K."/>
            <person name="Wortman J."/>
            <person name="Nusbaum C."/>
            <person name="Birren B."/>
        </authorList>
    </citation>
    <scope>NUCLEOTIDE SEQUENCE [LARGE SCALE GENOMIC DNA]</scope>
    <source>
        <strain evidence="1 2">CBS 83496</strain>
    </source>
</reference>
<dbReference type="GeneID" id="27351745"/>
<evidence type="ECO:0000313" key="2">
    <source>
        <dbReference type="Proteomes" id="UP000054466"/>
    </source>
</evidence>
<dbReference type="VEuPathDB" id="FungiDB:PV07_12551"/>
<evidence type="ECO:0000313" key="1">
    <source>
        <dbReference type="EMBL" id="KIW22045.1"/>
    </source>
</evidence>
<dbReference type="RefSeq" id="XP_016242261.1">
    <property type="nucleotide sequence ID" value="XM_016400086.1"/>
</dbReference>
<sequence>MRWIDVPSFGMMGWNLNHAMAVTIKGSLSALHVSQWAVVEVAIAVISLLPVLLVERVLHSVWLIPRSRISQVPDPPLDPYDADNPALTDADWQCIQDFHQALESDKLEECLRCREKWFDMNLNLASVCARCIRVDSIHPKRRGKDTDPFLYSHDIEIATDRSYRGKLSTRWRDGDMVLVGLAWSRTGRCSDGFVGHSSIYYYAPLMVVVYTTL</sequence>
<name>A0A0D2BUI0_9EURO</name>
<accession>A0A0D2BUI0</accession>